<name>A0ABU1XXN0_9GAMM</name>
<dbReference type="Proteomes" id="UP001256588">
    <property type="component" value="Unassembled WGS sequence"/>
</dbReference>
<dbReference type="InterPro" id="IPR001599">
    <property type="entry name" value="Macroglobln_a2"/>
</dbReference>
<dbReference type="Pfam" id="PF00207">
    <property type="entry name" value="A2M"/>
    <property type="match status" value="1"/>
</dbReference>
<dbReference type="PANTHER" id="PTHR40094">
    <property type="entry name" value="ALPHA-2-MACROGLOBULIN HOMOLOG"/>
    <property type="match status" value="1"/>
</dbReference>
<evidence type="ECO:0000259" key="1">
    <source>
        <dbReference type="SMART" id="SM01359"/>
    </source>
</evidence>
<evidence type="ECO:0000313" key="3">
    <source>
        <dbReference type="EMBL" id="MDR7193532.1"/>
    </source>
</evidence>
<dbReference type="RefSeq" id="WP_310235855.1">
    <property type="nucleotide sequence ID" value="NZ_JAVDWO010000008.1"/>
</dbReference>
<dbReference type="PANTHER" id="PTHR40094:SF1">
    <property type="entry name" value="UBIQUITIN DOMAIN-CONTAINING PROTEIN"/>
    <property type="match status" value="1"/>
</dbReference>
<accession>A0ABU1XXN0</accession>
<sequence>MRTADVAGAWTRRLGGMAMALACGLAPVAAQATRIDAGFEGGGLQLRFSEPMQVWDNPRSDGLVRLQPDLPATCSWSSDMLLHCDFGDLQPAPATRYRIQVNAGLTTQQGVTVAPRVLHAETQRPMLSAFAGRWRDGLPTIRVTSSLPAAREAVAAALRVRVDGSAMTLPVAALIPVSSPGRHNAVSFDLDADALELPDGPDRIVELSVVPGLRSTAGPLPGTQDASLVRVLARESFRIRGGQCAAPARTAYARNRDGVVDLRCVAGEPVEIWFSRPLDPADEAQWAASLPESARVLSWSDQSGVYADDDRSIAAAPGRSARIVFETPGDAVTINVDAGLRASGTSTEIEPARIDLRIGPFRPALRAPGQRRLIADGDRLPAMLAEAVNTAGVDIDVTGVGRTLHTGRTVAAAPALAPALPIDSTVTTRVLAEGGWARWRPDVGANPSMLEFAAPDFDLFAVAGRREVLAWANAWDTDAPVTGAQVELLWMDRADAPPRVVATAKTGRDGVARLRVPDAIADDVQGEAGFPRWLLRASQGRGDRARRAVLPAWQPAAYNLHLGQAAPLQTWGVSDRPMYRSGDTVRYRLWQRQRSGGRLLRIETPPAHALQLFDRDQRRTILRWDATPDADGGIDGELALPVHLTDGTYCIGTGERYAVRGTCFFVGTHRAQDLWVEATGDAPRVLRDGERFDVDLSAGYYSGGPAAGIALSRVTATVTPRGIGSAYPQHAAYTFIESFAGHGPVRLVDAVDPAPVTGPDGRARIAQPVTMRAPEATPVAFGDLRVIAELRPGDREATASNAASARYSRYARFTGLQVEPRAFDARTPVTLQGLVIDAEGAVVDAPVEVVVEYQPHDAAADAASNVVARCSVPTREAVTCDVPRKAPGRYRFTARSGDAAPATLVRHVWDGWTAPATRQRATLELLGPVETNGDPARFALTQPHARTRALLVFVAGNDTLLAHQVETLDRSVAQLTVPTDRDWRGTPVLHAFVRDASPGSVVGGIREVPTLTTLRAEVPMPSTSEADVAVTVAFDAPQAAPGGRHMVRLHNPGDQPREVTLAVVDDALRALAGPFLAYSDPAGNAWLGMRAPHATPATAGFSLWQRSPPWAVRLPWPTTADAALEPPVPAYPEAPVVFDDPSPMDAPAPPPAPPAPPAPAMDIGASVDPDYTSLDQIVVTGSRLADAVADAGSGRRDLDIDETRGSDMDRALQASARVRSHFADTALWLPRVRLAPGETREVALTLPDNLTRWRAIAWSSDADDDFQVAEATLETGLPLEVRLQTPVRLYPGDRSRLAANLRQTGDVPAAVRGSLQVEGLDPPVRDTQAVTLAARGQASIATSIEPVAPGALQVLASAEADAGRDAVAATIEVAPPTIRGRRLQAGWLGETPVSLALPQLPDSASSPHLHVTLQHGVAGLVSRWTGDMRDHRHRCWEQILSRAVAAALAIERGDVADWPGAEAAVREALDNAAVFQNGGGDFRFFADGVDAAYAGARTQFALTAWTVRAFNELRGLGYPVDAGIDQRARDFLASRAREPLPVAADAVAANERAFALSAFRDAPAASLDDSFARWAQLAMPARIALTSGLRHANHPSADEALARLLQQAPAQGPVRTLRAAGDATRWMGSPLREQCALIDLLHGDTTHATERRALIAGLGDLYAGGTPAVDTQSGAMCLLALRDVARPGTGTVSAALQPGTAAEQTLSVAPGDVQTDWQGALPTDGRLAIANRSSGDAPAGYIAEIAFDEDARQARASAVGFSIERQYAVLRDGAWTSIDGANVREGDWLRVTLRVRTSATRYFVAVTDAVPGGLRPTDLALGAIAGLDLEQVSDEGSSWFATRRLDPRSPRFYAERLPAGTHALHYFLRAGNGGDYLAAPATAELMYGGASNARTAAQRVVVDAGP</sequence>
<proteinExistence type="predicted"/>
<dbReference type="Gene3D" id="2.20.130.20">
    <property type="match status" value="1"/>
</dbReference>
<reference evidence="3 4" key="1">
    <citation type="submission" date="2023-07" db="EMBL/GenBank/DDBJ databases">
        <title>Sorghum-associated microbial communities from plants grown in Nebraska, USA.</title>
        <authorList>
            <person name="Schachtman D."/>
        </authorList>
    </citation>
    <scope>NUCLEOTIDE SEQUENCE [LARGE SCALE GENOMIC DNA]</scope>
    <source>
        <strain evidence="3 4">4099</strain>
    </source>
</reference>
<comment type="caution">
    <text evidence="3">The sequence shown here is derived from an EMBL/GenBank/DDBJ whole genome shotgun (WGS) entry which is preliminary data.</text>
</comment>
<dbReference type="InterPro" id="IPR041246">
    <property type="entry name" value="Bact_MG10"/>
</dbReference>
<dbReference type="SMART" id="SM01359">
    <property type="entry name" value="A2M_N_2"/>
    <property type="match status" value="1"/>
</dbReference>
<dbReference type="Gene3D" id="1.50.10.20">
    <property type="match status" value="1"/>
</dbReference>
<dbReference type="SMART" id="SM01360">
    <property type="entry name" value="A2M"/>
    <property type="match status" value="1"/>
</dbReference>
<dbReference type="EMBL" id="JAVDWO010000008">
    <property type="protein sequence ID" value="MDR7193532.1"/>
    <property type="molecule type" value="Genomic_DNA"/>
</dbReference>
<protein>
    <submittedName>
        <fullName evidence="3">Uncharacterized protein YfaS (Alpha-2-macroglobulin family)</fullName>
    </submittedName>
</protein>
<feature type="domain" description="Alpha-2-macroglobulin" evidence="2">
    <location>
        <begin position="1225"/>
        <end position="1315"/>
    </location>
</feature>
<feature type="domain" description="Alpha-2-macroglobulin bait region" evidence="1">
    <location>
        <begin position="921"/>
        <end position="1071"/>
    </location>
</feature>
<dbReference type="Gene3D" id="2.60.40.1930">
    <property type="match status" value="1"/>
</dbReference>
<organism evidence="3 4">
    <name type="scientific">Luteimonas terrae</name>
    <dbReference type="NCBI Taxonomy" id="1530191"/>
    <lineage>
        <taxon>Bacteria</taxon>
        <taxon>Pseudomonadati</taxon>
        <taxon>Pseudomonadota</taxon>
        <taxon>Gammaproteobacteria</taxon>
        <taxon>Lysobacterales</taxon>
        <taxon>Lysobacteraceae</taxon>
        <taxon>Luteimonas</taxon>
    </lineage>
</organism>
<dbReference type="InterPro" id="IPR051802">
    <property type="entry name" value="YfhM-like"/>
</dbReference>
<dbReference type="InterPro" id="IPR011625">
    <property type="entry name" value="A2M_N_BRD"/>
</dbReference>
<gene>
    <name evidence="3" type="ORF">J2W68_002269</name>
</gene>
<keyword evidence="4" id="KW-1185">Reference proteome</keyword>
<evidence type="ECO:0000313" key="4">
    <source>
        <dbReference type="Proteomes" id="UP001256588"/>
    </source>
</evidence>
<dbReference type="Pfam" id="PF17973">
    <property type="entry name" value="bMG10"/>
    <property type="match status" value="1"/>
</dbReference>
<evidence type="ECO:0000259" key="2">
    <source>
        <dbReference type="SMART" id="SM01360"/>
    </source>
</evidence>